<dbReference type="WBParaSite" id="SPAL_0001304900.1">
    <property type="protein sequence ID" value="SPAL_0001304900.1"/>
    <property type="gene ID" value="SPAL_0001304900"/>
</dbReference>
<name>A0A0N5C524_STREA</name>
<dbReference type="Proteomes" id="UP000046392">
    <property type="component" value="Unplaced"/>
</dbReference>
<organism evidence="1 2">
    <name type="scientific">Strongyloides papillosus</name>
    <name type="common">Intestinal threadworm</name>
    <dbReference type="NCBI Taxonomy" id="174720"/>
    <lineage>
        <taxon>Eukaryota</taxon>
        <taxon>Metazoa</taxon>
        <taxon>Ecdysozoa</taxon>
        <taxon>Nematoda</taxon>
        <taxon>Chromadorea</taxon>
        <taxon>Rhabditida</taxon>
        <taxon>Tylenchina</taxon>
        <taxon>Panagrolaimomorpha</taxon>
        <taxon>Strongyloidoidea</taxon>
        <taxon>Strongyloididae</taxon>
        <taxon>Strongyloides</taxon>
    </lineage>
</organism>
<sequence length="73" mass="8665">MLILKIHLFFKMSDCVNRKEGKSSEYNKSCISRVPTLRQYSNSNDNKPKKKCFIFKCCVQKEDSDYGYSKRKE</sequence>
<accession>A0A0N5C524</accession>
<evidence type="ECO:0000313" key="1">
    <source>
        <dbReference type="Proteomes" id="UP000046392"/>
    </source>
</evidence>
<protein>
    <submittedName>
        <fullName evidence="2">Uncharacterized protein</fullName>
    </submittedName>
</protein>
<keyword evidence="1" id="KW-1185">Reference proteome</keyword>
<proteinExistence type="predicted"/>
<dbReference type="AlphaFoldDB" id="A0A0N5C524"/>
<evidence type="ECO:0000313" key="2">
    <source>
        <dbReference type="WBParaSite" id="SPAL_0001304900.1"/>
    </source>
</evidence>
<reference evidence="2" key="1">
    <citation type="submission" date="2017-02" db="UniProtKB">
        <authorList>
            <consortium name="WormBaseParasite"/>
        </authorList>
    </citation>
    <scope>IDENTIFICATION</scope>
</reference>